<evidence type="ECO:0000313" key="1">
    <source>
        <dbReference type="EMBL" id="MBP2031341.1"/>
    </source>
</evidence>
<proteinExistence type="predicted"/>
<keyword evidence="2" id="KW-1185">Reference proteome</keyword>
<reference evidence="1 2" key="1">
    <citation type="submission" date="2021-03" db="EMBL/GenBank/DDBJ databases">
        <title>Genomic Encyclopedia of Type Strains, Phase IV (KMG-IV): sequencing the most valuable type-strain genomes for metagenomic binning, comparative biology and taxonomic classification.</title>
        <authorList>
            <person name="Goeker M."/>
        </authorList>
    </citation>
    <scope>NUCLEOTIDE SEQUENCE [LARGE SCALE GENOMIC DNA]</scope>
    <source>
        <strain evidence="1 2">DSM 28783</strain>
    </source>
</reference>
<dbReference type="InterPro" id="IPR019657">
    <property type="entry name" value="ComFB"/>
</dbReference>
<evidence type="ECO:0000313" key="2">
    <source>
        <dbReference type="Proteomes" id="UP001519307"/>
    </source>
</evidence>
<gene>
    <name evidence="1" type="ORF">J2Z42_000006</name>
</gene>
<comment type="caution">
    <text evidence="1">The sequence shown here is derived from an EMBL/GenBank/DDBJ whole genome shotgun (WGS) entry which is preliminary data.</text>
</comment>
<dbReference type="EMBL" id="JAGGLM010000001">
    <property type="protein sequence ID" value="MBP2031341.1"/>
    <property type="molecule type" value="Genomic_DNA"/>
</dbReference>
<dbReference type="Proteomes" id="UP001519307">
    <property type="component" value="Unassembled WGS sequence"/>
</dbReference>
<sequence>MEDVVDTLIPYVLKDYPEACVCPKCIDDIKALTLNNVPQHYVVTEKGEALTKARMLSSQFKADVLKEISISIKTVSKNPRHPLSEKVVSND</sequence>
<name>A0ABS4KPN6_9CLOT</name>
<protein>
    <submittedName>
        <fullName evidence="1">Competence protein ComFB</fullName>
    </submittedName>
</protein>
<organism evidence="1 2">
    <name type="scientific">Clostridium algifaecis</name>
    <dbReference type="NCBI Taxonomy" id="1472040"/>
    <lineage>
        <taxon>Bacteria</taxon>
        <taxon>Bacillati</taxon>
        <taxon>Bacillota</taxon>
        <taxon>Clostridia</taxon>
        <taxon>Eubacteriales</taxon>
        <taxon>Clostridiaceae</taxon>
        <taxon>Clostridium</taxon>
    </lineage>
</organism>
<accession>A0ABS4KPN6</accession>
<dbReference type="Pfam" id="PF10719">
    <property type="entry name" value="ComFB"/>
    <property type="match status" value="1"/>
</dbReference>